<evidence type="ECO:0000313" key="1">
    <source>
        <dbReference type="EMBL" id="GMN53215.1"/>
    </source>
</evidence>
<organism evidence="1 2">
    <name type="scientific">Ficus carica</name>
    <name type="common">Common fig</name>
    <dbReference type="NCBI Taxonomy" id="3494"/>
    <lineage>
        <taxon>Eukaryota</taxon>
        <taxon>Viridiplantae</taxon>
        <taxon>Streptophyta</taxon>
        <taxon>Embryophyta</taxon>
        <taxon>Tracheophyta</taxon>
        <taxon>Spermatophyta</taxon>
        <taxon>Magnoliopsida</taxon>
        <taxon>eudicotyledons</taxon>
        <taxon>Gunneridae</taxon>
        <taxon>Pentapetalae</taxon>
        <taxon>rosids</taxon>
        <taxon>fabids</taxon>
        <taxon>Rosales</taxon>
        <taxon>Moraceae</taxon>
        <taxon>Ficeae</taxon>
        <taxon>Ficus</taxon>
    </lineage>
</organism>
<dbReference type="EMBL" id="BTGU01000045">
    <property type="protein sequence ID" value="GMN53215.1"/>
    <property type="molecule type" value="Genomic_DNA"/>
</dbReference>
<name>A0AA88DCQ9_FICCA</name>
<keyword evidence="2" id="KW-1185">Reference proteome</keyword>
<sequence length="89" mass="9761">MKKKSLDFGDLDQTEPISIRFEIWSSNGCDQSLPGVAIGSEIWSSNGRDRSLPSVAISGHEAVLIFSSISPFSILKTLMFVENSSVRKN</sequence>
<gene>
    <name evidence="1" type="ORF">TIFTF001_022372</name>
</gene>
<reference evidence="1" key="1">
    <citation type="submission" date="2023-07" db="EMBL/GenBank/DDBJ databases">
        <title>draft genome sequence of fig (Ficus carica).</title>
        <authorList>
            <person name="Takahashi T."/>
            <person name="Nishimura K."/>
        </authorList>
    </citation>
    <scope>NUCLEOTIDE SEQUENCE</scope>
</reference>
<accession>A0AA88DCQ9</accession>
<comment type="caution">
    <text evidence="1">The sequence shown here is derived from an EMBL/GenBank/DDBJ whole genome shotgun (WGS) entry which is preliminary data.</text>
</comment>
<protein>
    <submittedName>
        <fullName evidence="1">Uncharacterized protein</fullName>
    </submittedName>
</protein>
<proteinExistence type="predicted"/>
<dbReference type="Proteomes" id="UP001187192">
    <property type="component" value="Unassembled WGS sequence"/>
</dbReference>
<evidence type="ECO:0000313" key="2">
    <source>
        <dbReference type="Proteomes" id="UP001187192"/>
    </source>
</evidence>
<dbReference type="AlphaFoldDB" id="A0AA88DCQ9"/>